<reference evidence="1" key="1">
    <citation type="submission" date="2020-08" db="EMBL/GenBank/DDBJ databases">
        <title>Genome public.</title>
        <authorList>
            <person name="Liu C."/>
            <person name="Sun Q."/>
        </authorList>
    </citation>
    <scope>NUCLEOTIDE SEQUENCE</scope>
    <source>
        <strain evidence="1">NSJ-40</strain>
    </source>
</reference>
<sequence>MIPLAMGNKSQPPVGDCIMSSLCDRYTGTDWFYSMKEVKGARFTDDQFVNALKALKELVDAGAFNADANSLDEDMGRAYYANGQSPMFFSGAWSTDWIELNCSEEIINATKLVLFPSVDGAVGKQNAVSGGAGWGHAISKTVEGDNFKAAATMVYYLTNYDYATEALKVGYVRYPSKAPEGADFSNVGPVTQQYLDSLSSSSFCPDYYVLMESAPLETYGAVIQEIMIGTTTPEDGAKRIDDAYEQYVVNK</sequence>
<dbReference type="RefSeq" id="WP_249317691.1">
    <property type="nucleotide sequence ID" value="NZ_JACRSN010000001.1"/>
</dbReference>
<accession>A0A926D4Y2</accession>
<keyword evidence="2" id="KW-1185">Reference proteome</keyword>
<gene>
    <name evidence="1" type="ORF">IAG03_00470</name>
</gene>
<protein>
    <recommendedName>
        <fullName evidence="3">Extracellular solute-binding protein</fullName>
    </recommendedName>
</protein>
<organism evidence="1 2">
    <name type="scientific">Yeguia hominis</name>
    <dbReference type="NCBI Taxonomy" id="2763662"/>
    <lineage>
        <taxon>Bacteria</taxon>
        <taxon>Bacillati</taxon>
        <taxon>Bacillota</taxon>
        <taxon>Clostridia</taxon>
        <taxon>Eubacteriales</taxon>
        <taxon>Yeguiaceae</taxon>
        <taxon>Yeguia</taxon>
    </lineage>
</organism>
<dbReference type="Gene3D" id="3.40.190.10">
    <property type="entry name" value="Periplasmic binding protein-like II"/>
    <property type="match status" value="2"/>
</dbReference>
<evidence type="ECO:0000313" key="2">
    <source>
        <dbReference type="Proteomes" id="UP000651482"/>
    </source>
</evidence>
<evidence type="ECO:0000313" key="1">
    <source>
        <dbReference type="EMBL" id="MBC8532495.1"/>
    </source>
</evidence>
<name>A0A926D4Y2_9FIRM</name>
<proteinExistence type="predicted"/>
<evidence type="ECO:0008006" key="3">
    <source>
        <dbReference type="Google" id="ProtNLM"/>
    </source>
</evidence>
<comment type="caution">
    <text evidence="1">The sequence shown here is derived from an EMBL/GenBank/DDBJ whole genome shotgun (WGS) entry which is preliminary data.</text>
</comment>
<dbReference type="AlphaFoldDB" id="A0A926D4Y2"/>
<dbReference type="Proteomes" id="UP000651482">
    <property type="component" value="Unassembled WGS sequence"/>
</dbReference>
<dbReference type="EMBL" id="JACRSN010000001">
    <property type="protein sequence ID" value="MBC8532495.1"/>
    <property type="molecule type" value="Genomic_DNA"/>
</dbReference>
<dbReference type="SUPFAM" id="SSF53850">
    <property type="entry name" value="Periplasmic binding protein-like II"/>
    <property type="match status" value="1"/>
</dbReference>